<evidence type="ECO:0000313" key="2">
    <source>
        <dbReference type="Proteomes" id="UP000828941"/>
    </source>
</evidence>
<dbReference type="Proteomes" id="UP000828941">
    <property type="component" value="Chromosome 7"/>
</dbReference>
<dbReference type="EMBL" id="CM039432">
    <property type="protein sequence ID" value="KAI4333999.1"/>
    <property type="molecule type" value="Genomic_DNA"/>
</dbReference>
<gene>
    <name evidence="1" type="ORF">L6164_018742</name>
</gene>
<proteinExistence type="predicted"/>
<evidence type="ECO:0000313" key="1">
    <source>
        <dbReference type="EMBL" id="KAI4333999.1"/>
    </source>
</evidence>
<comment type="caution">
    <text evidence="1">The sequence shown here is derived from an EMBL/GenBank/DDBJ whole genome shotgun (WGS) entry which is preliminary data.</text>
</comment>
<organism evidence="1 2">
    <name type="scientific">Bauhinia variegata</name>
    <name type="common">Purple orchid tree</name>
    <name type="synonym">Phanera variegata</name>
    <dbReference type="NCBI Taxonomy" id="167791"/>
    <lineage>
        <taxon>Eukaryota</taxon>
        <taxon>Viridiplantae</taxon>
        <taxon>Streptophyta</taxon>
        <taxon>Embryophyta</taxon>
        <taxon>Tracheophyta</taxon>
        <taxon>Spermatophyta</taxon>
        <taxon>Magnoliopsida</taxon>
        <taxon>eudicotyledons</taxon>
        <taxon>Gunneridae</taxon>
        <taxon>Pentapetalae</taxon>
        <taxon>rosids</taxon>
        <taxon>fabids</taxon>
        <taxon>Fabales</taxon>
        <taxon>Fabaceae</taxon>
        <taxon>Cercidoideae</taxon>
        <taxon>Cercideae</taxon>
        <taxon>Bauhiniinae</taxon>
        <taxon>Bauhinia</taxon>
    </lineage>
</organism>
<sequence length="134" mass="14978">MALPPAPTVAPLNSHSQREEHWRHFDDSVNAVSFGFVATAILISLFLVMGIFERFLQQRSSGRTGTRMDLDLEEQHIAFAEKLHHPSSKVTIDGRGILVLMPGEEMPTYIAHPAPAPCHPEPISWPLHHSWLNG</sequence>
<accession>A0ACB9NDW1</accession>
<keyword evidence="2" id="KW-1185">Reference proteome</keyword>
<protein>
    <submittedName>
        <fullName evidence="1">Uncharacterized protein</fullName>
    </submittedName>
</protein>
<reference evidence="1 2" key="1">
    <citation type="journal article" date="2022" name="DNA Res.">
        <title>Chromosomal-level genome assembly of the orchid tree Bauhinia variegata (Leguminosae; Cercidoideae) supports the allotetraploid origin hypothesis of Bauhinia.</title>
        <authorList>
            <person name="Zhong Y."/>
            <person name="Chen Y."/>
            <person name="Zheng D."/>
            <person name="Pang J."/>
            <person name="Liu Y."/>
            <person name="Luo S."/>
            <person name="Meng S."/>
            <person name="Qian L."/>
            <person name="Wei D."/>
            <person name="Dai S."/>
            <person name="Zhou R."/>
        </authorList>
    </citation>
    <scope>NUCLEOTIDE SEQUENCE [LARGE SCALE GENOMIC DNA]</scope>
    <source>
        <strain evidence="1">BV-YZ2020</strain>
    </source>
</reference>
<name>A0ACB9NDW1_BAUVA</name>